<evidence type="ECO:0000256" key="1">
    <source>
        <dbReference type="SAM" id="MobiDB-lite"/>
    </source>
</evidence>
<organism evidence="2 3">
    <name type="scientific">Patagioenas fasciata monilis</name>
    <dbReference type="NCBI Taxonomy" id="372326"/>
    <lineage>
        <taxon>Eukaryota</taxon>
        <taxon>Metazoa</taxon>
        <taxon>Chordata</taxon>
        <taxon>Craniata</taxon>
        <taxon>Vertebrata</taxon>
        <taxon>Euteleostomi</taxon>
        <taxon>Archelosauria</taxon>
        <taxon>Archosauria</taxon>
        <taxon>Dinosauria</taxon>
        <taxon>Saurischia</taxon>
        <taxon>Theropoda</taxon>
        <taxon>Coelurosauria</taxon>
        <taxon>Aves</taxon>
        <taxon>Neognathae</taxon>
        <taxon>Neoaves</taxon>
        <taxon>Columbimorphae</taxon>
        <taxon>Columbiformes</taxon>
        <taxon>Columbidae</taxon>
        <taxon>Patagioenas</taxon>
    </lineage>
</organism>
<proteinExistence type="predicted"/>
<evidence type="ECO:0000313" key="3">
    <source>
        <dbReference type="Proteomes" id="UP000190648"/>
    </source>
</evidence>
<dbReference type="EMBL" id="LSYS01003973">
    <property type="protein sequence ID" value="OPJ81406.1"/>
    <property type="molecule type" value="Genomic_DNA"/>
</dbReference>
<reference evidence="2 3" key="1">
    <citation type="submission" date="2016-02" db="EMBL/GenBank/DDBJ databases">
        <title>Band-tailed pigeon sequencing and assembly.</title>
        <authorList>
            <person name="Soares A.E."/>
            <person name="Novak B.J."/>
            <person name="Rice E.S."/>
            <person name="O'Connell B."/>
            <person name="Chang D."/>
            <person name="Weber S."/>
            <person name="Shapiro B."/>
        </authorList>
    </citation>
    <scope>NUCLEOTIDE SEQUENCE [LARGE SCALE GENOMIC DNA]</scope>
    <source>
        <strain evidence="2">BTP2013</strain>
        <tissue evidence="2">Blood</tissue>
    </source>
</reference>
<dbReference type="AlphaFoldDB" id="A0A1V4KAB2"/>
<sequence length="143" mass="15067">MRCHSEAEDIMETSKPLPHLRSAASFSEAGFCIAKTPPTVTSASPGRTASPPAAFRSPPQDAKSVPGDFGPLSLYLTPGACGDRDSFASGGLKGPDLPPAVLRAKSFHLLLGQTSLEMTVWPKKGLQCVALREILKIAVPQLN</sequence>
<accession>A0A1V4KAB2</accession>
<comment type="caution">
    <text evidence="2">The sequence shown here is derived from an EMBL/GenBank/DDBJ whole genome shotgun (WGS) entry which is preliminary data.</text>
</comment>
<dbReference type="Proteomes" id="UP000190648">
    <property type="component" value="Unassembled WGS sequence"/>
</dbReference>
<feature type="region of interest" description="Disordered" evidence="1">
    <location>
        <begin position="36"/>
        <end position="70"/>
    </location>
</feature>
<protein>
    <submittedName>
        <fullName evidence="2">Uncharacterized protein</fullName>
    </submittedName>
</protein>
<keyword evidence="3" id="KW-1185">Reference proteome</keyword>
<evidence type="ECO:0000313" key="2">
    <source>
        <dbReference type="EMBL" id="OPJ81406.1"/>
    </source>
</evidence>
<feature type="compositionally biased region" description="Polar residues" evidence="1">
    <location>
        <begin position="38"/>
        <end position="47"/>
    </location>
</feature>
<name>A0A1V4KAB2_PATFA</name>
<gene>
    <name evidence="2" type="ORF">AV530_009867</name>
</gene>